<dbReference type="AlphaFoldDB" id="A0A2K8Z7S3"/>
<name>A0A2K8Z7S3_9BACT</name>
<reference evidence="3 4" key="1">
    <citation type="submission" date="2017-11" db="EMBL/GenBank/DDBJ databases">
        <title>Taxonomic description and genome sequences of Spirosoma HA7 sp. nov., isolated from pollen microhabitat of Corylus avellana.</title>
        <authorList>
            <person name="Ambika Manirajan B."/>
            <person name="Suarez C."/>
            <person name="Ratering S."/>
            <person name="Geissler-Plaum R."/>
            <person name="Cardinale M."/>
            <person name="Sylvia S."/>
        </authorList>
    </citation>
    <scope>NUCLEOTIDE SEQUENCE [LARGE SCALE GENOMIC DNA]</scope>
    <source>
        <strain evidence="3 4">HA7</strain>
    </source>
</reference>
<dbReference type="Gene3D" id="1.20.120.20">
    <property type="entry name" value="Apolipoprotein"/>
    <property type="match status" value="1"/>
</dbReference>
<dbReference type="EMBL" id="CP025096">
    <property type="protein sequence ID" value="AUD05894.1"/>
    <property type="molecule type" value="Genomic_DNA"/>
</dbReference>
<dbReference type="OrthoDB" id="960265at2"/>
<feature type="compositionally biased region" description="Basic and acidic residues" evidence="1">
    <location>
        <begin position="77"/>
        <end position="98"/>
    </location>
</feature>
<proteinExistence type="predicted"/>
<evidence type="ECO:0000256" key="2">
    <source>
        <dbReference type="SAM" id="SignalP"/>
    </source>
</evidence>
<dbReference type="PROSITE" id="PS51257">
    <property type="entry name" value="PROKAR_LIPOPROTEIN"/>
    <property type="match status" value="1"/>
</dbReference>
<feature type="region of interest" description="Disordered" evidence="1">
    <location>
        <begin position="28"/>
        <end position="62"/>
    </location>
</feature>
<feature type="signal peptide" evidence="2">
    <location>
        <begin position="1"/>
        <end position="26"/>
    </location>
</feature>
<protein>
    <submittedName>
        <fullName evidence="3">Uncharacterized protein</fullName>
    </submittedName>
</protein>
<dbReference type="KEGG" id="spir:CWM47_31055"/>
<dbReference type="RefSeq" id="WP_100992445.1">
    <property type="nucleotide sequence ID" value="NZ_CP025096.1"/>
</dbReference>
<feature type="region of interest" description="Disordered" evidence="1">
    <location>
        <begin position="77"/>
        <end position="110"/>
    </location>
</feature>
<organism evidence="3 4">
    <name type="scientific">Spirosoma pollinicola</name>
    <dbReference type="NCBI Taxonomy" id="2057025"/>
    <lineage>
        <taxon>Bacteria</taxon>
        <taxon>Pseudomonadati</taxon>
        <taxon>Bacteroidota</taxon>
        <taxon>Cytophagia</taxon>
        <taxon>Cytophagales</taxon>
        <taxon>Cytophagaceae</taxon>
        <taxon>Spirosoma</taxon>
    </lineage>
</organism>
<keyword evidence="2" id="KW-0732">Signal</keyword>
<gene>
    <name evidence="3" type="ORF">CWM47_31055</name>
</gene>
<feature type="compositionally biased region" description="Basic and acidic residues" evidence="1">
    <location>
        <begin position="29"/>
        <end position="38"/>
    </location>
</feature>
<feature type="chain" id="PRO_5014875292" evidence="2">
    <location>
        <begin position="27"/>
        <end position="159"/>
    </location>
</feature>
<evidence type="ECO:0000313" key="3">
    <source>
        <dbReference type="EMBL" id="AUD05894.1"/>
    </source>
</evidence>
<dbReference type="SUPFAM" id="SSF58113">
    <property type="entry name" value="Apolipoprotein A-I"/>
    <property type="match status" value="1"/>
</dbReference>
<evidence type="ECO:0000256" key="1">
    <source>
        <dbReference type="SAM" id="MobiDB-lite"/>
    </source>
</evidence>
<keyword evidence="4" id="KW-1185">Reference proteome</keyword>
<evidence type="ECO:0000313" key="4">
    <source>
        <dbReference type="Proteomes" id="UP000232883"/>
    </source>
</evidence>
<sequence length="159" mass="17833">MNLKTNTLRSLLATSFIALSLSGFQACSNREDKSRTEEAVDNTGDAIEADTKETEDQVSTDFQTERAKAVANLEEQRNKLDQKIDELQQKTDRNRNKADNTMTRQVDKLKTEREDLTKDIDKAKNSTADAWQDVKAGFKKAGRSIGDAFDKAGDKLDNK</sequence>
<dbReference type="Proteomes" id="UP000232883">
    <property type="component" value="Chromosome"/>
</dbReference>
<accession>A0A2K8Z7S3</accession>